<name>A0A409XX27_9AGAR</name>
<comment type="caution">
    <text evidence="2">The sequence shown here is derived from an EMBL/GenBank/DDBJ whole genome shotgun (WGS) entry which is preliminary data.</text>
</comment>
<dbReference type="EMBL" id="NHYE01001430">
    <property type="protein sequence ID" value="PPQ95283.1"/>
    <property type="molecule type" value="Genomic_DNA"/>
</dbReference>
<dbReference type="AlphaFoldDB" id="A0A409XX27"/>
<feature type="signal peptide" evidence="1">
    <location>
        <begin position="1"/>
        <end position="17"/>
    </location>
</feature>
<dbReference type="Proteomes" id="UP000284706">
    <property type="component" value="Unassembled WGS sequence"/>
</dbReference>
<evidence type="ECO:0000256" key="1">
    <source>
        <dbReference type="SAM" id="SignalP"/>
    </source>
</evidence>
<protein>
    <recommendedName>
        <fullName evidence="4">Cyanovirin-N domain-containing protein</fullName>
    </recommendedName>
</protein>
<evidence type="ECO:0000313" key="3">
    <source>
        <dbReference type="Proteomes" id="UP000284706"/>
    </source>
</evidence>
<keyword evidence="1" id="KW-0732">Signal</keyword>
<proteinExistence type="predicted"/>
<gene>
    <name evidence="2" type="ORF">CVT26_014857</name>
</gene>
<feature type="chain" id="PRO_5019094454" description="Cyanovirin-N domain-containing protein" evidence="1">
    <location>
        <begin position="18"/>
        <end position="210"/>
    </location>
</feature>
<keyword evidence="3" id="KW-1185">Reference proteome</keyword>
<sequence length="210" mass="21771">MKLTAVFFSTLIAFAVASSDEANAGSCSNTALIGPNNQNYAKQGCVSSRSKGWRSSHNCADKSVGGKAYLCVQNNVTTCISGTSNVKAANLENGDLGSIFLPVVQTPADLLTTQLNMKVAFFILSLIALAAASEDEAQGSCSNVAKIGAKNKNYAKQGCVNTASKGFLSSHNCFSKGGRAYLCVQGGRTTCISGANNVKAANLENGECFI</sequence>
<evidence type="ECO:0008006" key="4">
    <source>
        <dbReference type="Google" id="ProtNLM"/>
    </source>
</evidence>
<dbReference type="OrthoDB" id="2899698at2759"/>
<reference evidence="2 3" key="1">
    <citation type="journal article" date="2018" name="Evol. Lett.">
        <title>Horizontal gene cluster transfer increased hallucinogenic mushroom diversity.</title>
        <authorList>
            <person name="Reynolds H.T."/>
            <person name="Vijayakumar V."/>
            <person name="Gluck-Thaler E."/>
            <person name="Korotkin H.B."/>
            <person name="Matheny P.B."/>
            <person name="Slot J.C."/>
        </authorList>
    </citation>
    <scope>NUCLEOTIDE SEQUENCE [LARGE SCALE GENOMIC DNA]</scope>
    <source>
        <strain evidence="2 3">SRW20</strain>
    </source>
</reference>
<evidence type="ECO:0000313" key="2">
    <source>
        <dbReference type="EMBL" id="PPQ95283.1"/>
    </source>
</evidence>
<organism evidence="2 3">
    <name type="scientific">Gymnopilus dilepis</name>
    <dbReference type="NCBI Taxonomy" id="231916"/>
    <lineage>
        <taxon>Eukaryota</taxon>
        <taxon>Fungi</taxon>
        <taxon>Dikarya</taxon>
        <taxon>Basidiomycota</taxon>
        <taxon>Agaricomycotina</taxon>
        <taxon>Agaricomycetes</taxon>
        <taxon>Agaricomycetidae</taxon>
        <taxon>Agaricales</taxon>
        <taxon>Agaricineae</taxon>
        <taxon>Hymenogastraceae</taxon>
        <taxon>Gymnopilus</taxon>
    </lineage>
</organism>
<accession>A0A409XX27</accession>
<dbReference type="InParanoid" id="A0A409XX27"/>